<gene>
    <name evidence="3" type="primary">grhO2</name>
</gene>
<dbReference type="PROSITE" id="PS00061">
    <property type="entry name" value="ADH_SHORT"/>
    <property type="match status" value="1"/>
</dbReference>
<organism evidence="3">
    <name type="scientific">Streptomyces sp. CN48+</name>
    <dbReference type="NCBI Taxonomy" id="1519915"/>
    <lineage>
        <taxon>Bacteria</taxon>
        <taxon>Bacillati</taxon>
        <taxon>Actinomycetota</taxon>
        <taxon>Actinomycetes</taxon>
        <taxon>Kitasatosporales</taxon>
        <taxon>Streptomycetaceae</taxon>
        <taxon>Streptomyces</taxon>
    </lineage>
</organism>
<dbReference type="GO" id="GO:0032787">
    <property type="term" value="P:monocarboxylic acid metabolic process"/>
    <property type="evidence" value="ECO:0007669"/>
    <property type="project" value="UniProtKB-ARBA"/>
</dbReference>
<dbReference type="CDD" id="cd05233">
    <property type="entry name" value="SDR_c"/>
    <property type="match status" value="1"/>
</dbReference>
<evidence type="ECO:0000313" key="3">
    <source>
        <dbReference type="EMBL" id="AIE76923.1"/>
    </source>
</evidence>
<dbReference type="EMBL" id="KJ610894">
    <property type="protein sequence ID" value="AIE76923.1"/>
    <property type="molecule type" value="Genomic_DNA"/>
</dbReference>
<comment type="similarity">
    <text evidence="1">Belongs to the short-chain dehydrogenases/reductases (SDR) family.</text>
</comment>
<dbReference type="PANTHER" id="PTHR42879:SF2">
    <property type="entry name" value="3-OXOACYL-[ACYL-CARRIER-PROTEIN] REDUCTASE FABG"/>
    <property type="match status" value="1"/>
</dbReference>
<dbReference type="FunFam" id="3.40.50.720:FF:000084">
    <property type="entry name" value="Short-chain dehydrogenase reductase"/>
    <property type="match status" value="1"/>
</dbReference>
<name>A0A075FA06_9ACTN</name>
<dbReference type="Gene3D" id="3.40.50.720">
    <property type="entry name" value="NAD(P)-binding Rossmann-like Domain"/>
    <property type="match status" value="1"/>
</dbReference>
<dbReference type="AlphaFoldDB" id="A0A075FA06"/>
<dbReference type="InterPro" id="IPR050259">
    <property type="entry name" value="SDR"/>
</dbReference>
<evidence type="ECO:0000256" key="2">
    <source>
        <dbReference type="ARBA" id="ARBA00023002"/>
    </source>
</evidence>
<reference evidence="3" key="1">
    <citation type="journal article" date="2014" name="J. Nat. Prod.">
        <title>Griseorhodins D-F, Neuroactive Intermediates and End Products of Post-PKS Tailoring Modification in Griseorhodin Biosynthesis.</title>
        <authorList>
            <person name="Lin Z."/>
            <person name="Zachariah M.M."/>
            <person name="Marett L."/>
            <person name="Hughen R.W."/>
            <person name="Teichert R.W."/>
            <person name="Concepcion G.P."/>
            <person name="Haygood M.G."/>
            <person name="Olivera B.M."/>
            <person name="Light A.R."/>
            <person name="Schmidt E.W."/>
        </authorList>
    </citation>
    <scope>NUCLEOTIDE SEQUENCE</scope>
    <source>
        <strain evidence="3">CN48+</strain>
    </source>
</reference>
<dbReference type="InterPro" id="IPR002347">
    <property type="entry name" value="SDR_fam"/>
</dbReference>
<dbReference type="PRINTS" id="PR00081">
    <property type="entry name" value="GDHRDH"/>
</dbReference>
<dbReference type="SUPFAM" id="SSF51735">
    <property type="entry name" value="NAD(P)-binding Rossmann-fold domains"/>
    <property type="match status" value="1"/>
</dbReference>
<accession>A0A075FA06</accession>
<dbReference type="InterPro" id="IPR036291">
    <property type="entry name" value="NAD(P)-bd_dom_sf"/>
</dbReference>
<keyword evidence="2" id="KW-0560">Oxidoreductase</keyword>
<evidence type="ECO:0000256" key="1">
    <source>
        <dbReference type="ARBA" id="ARBA00006484"/>
    </source>
</evidence>
<protein>
    <submittedName>
        <fullName evidence="3">Putative 3-oxoacyl-ACP reductase GrhO2</fullName>
    </submittedName>
</protein>
<dbReference type="Pfam" id="PF13561">
    <property type="entry name" value="adh_short_C2"/>
    <property type="match status" value="1"/>
</dbReference>
<proteinExistence type="inferred from homology"/>
<dbReference type="InterPro" id="IPR020904">
    <property type="entry name" value="Sc_DH/Rdtase_CS"/>
</dbReference>
<sequence>MKTGLTDKAVLVTGASRGIGRATALAYAAEGARVAITYHSDEAGAKETAERVAAAGGTPHVVRYDLGDEDSVRSAVASVGAEWGGVDVLVAGAVEWGEAIPRPGRKMPAFEEVPPAQWQRVLRTSVDGVFHTVQAVLPLMRDREWGRIVVLGAGLAETGLPGAAAYGAAKAALHGLVRSLAWEVGPAGILVNEVVPGQTLTENVLAHASPAFLENKAASLPSGRMNTPEDVARAIVFLGSAANGNIHGEALRVTGGL</sequence>
<dbReference type="GO" id="GO:0016491">
    <property type="term" value="F:oxidoreductase activity"/>
    <property type="evidence" value="ECO:0007669"/>
    <property type="project" value="UniProtKB-KW"/>
</dbReference>
<dbReference type="PANTHER" id="PTHR42879">
    <property type="entry name" value="3-OXOACYL-(ACYL-CARRIER-PROTEIN) REDUCTASE"/>
    <property type="match status" value="1"/>
</dbReference>